<evidence type="ECO:0000256" key="1">
    <source>
        <dbReference type="SAM" id="Phobius"/>
    </source>
</evidence>
<keyword evidence="1" id="KW-0472">Membrane</keyword>
<dbReference type="Pfam" id="PF03729">
    <property type="entry name" value="DUF308"/>
    <property type="match status" value="1"/>
</dbReference>
<keyword evidence="3" id="KW-1185">Reference proteome</keyword>
<name>A0A974PSU1_9HYPH</name>
<protein>
    <submittedName>
        <fullName evidence="2">HdeD family acid-resistance protein</fullName>
    </submittedName>
</protein>
<dbReference type="AlphaFoldDB" id="A0A974PSU1"/>
<dbReference type="KEGG" id="xdi:EZH22_10955"/>
<feature type="transmembrane region" description="Helical" evidence="1">
    <location>
        <begin position="26"/>
        <end position="49"/>
    </location>
</feature>
<evidence type="ECO:0000313" key="2">
    <source>
        <dbReference type="EMBL" id="QRG08749.1"/>
    </source>
</evidence>
<dbReference type="Proteomes" id="UP000596427">
    <property type="component" value="Chromosome"/>
</dbReference>
<feature type="transmembrane region" description="Helical" evidence="1">
    <location>
        <begin position="107"/>
        <end position="128"/>
    </location>
</feature>
<proteinExistence type="predicted"/>
<dbReference type="PANTHER" id="PTHR34989:SF1">
    <property type="entry name" value="PROTEIN HDED"/>
    <property type="match status" value="1"/>
</dbReference>
<dbReference type="InterPro" id="IPR052712">
    <property type="entry name" value="Acid_resist_chaperone_HdeD"/>
</dbReference>
<feature type="transmembrane region" description="Helical" evidence="1">
    <location>
        <begin position="140"/>
        <end position="159"/>
    </location>
</feature>
<feature type="transmembrane region" description="Helical" evidence="1">
    <location>
        <begin position="82"/>
        <end position="101"/>
    </location>
</feature>
<gene>
    <name evidence="2" type="ORF">EZH22_10955</name>
</gene>
<dbReference type="EMBL" id="CP063362">
    <property type="protein sequence ID" value="QRG08749.1"/>
    <property type="molecule type" value="Genomic_DNA"/>
</dbReference>
<feature type="transmembrane region" description="Helical" evidence="1">
    <location>
        <begin position="55"/>
        <end position="75"/>
    </location>
</feature>
<evidence type="ECO:0000313" key="3">
    <source>
        <dbReference type="Proteomes" id="UP000596427"/>
    </source>
</evidence>
<dbReference type="RefSeq" id="WP_203195662.1">
    <property type="nucleotide sequence ID" value="NZ_CP063362.1"/>
</dbReference>
<sequence>MSTPATAPTSPASAVADQLHAIRANWGWFVVLGIAFILLGFVALAHVLIFNIAAVIYVGAFVLVAGVVQVIHAFRVQSWGRFFYWLLAGLLYIVAGGLIMYNPLLGAGVLTLMIGVALAVEGIFRIFAGLGSRPGKGWGWIVVSGIVTLLLGLIIIARWPVNSVYILGLFLGVDLVVNGVGTLLFGLTLRDKQG</sequence>
<reference evidence="2 3" key="1">
    <citation type="submission" date="2020-10" db="EMBL/GenBank/DDBJ databases">
        <title>Degradation of 1,4-Dioxane by Xanthobacter sp. YN2, via a Novel Group-2 Soluble Di-Iron Monooxygenase.</title>
        <authorList>
            <person name="Ma F."/>
            <person name="Wang Y."/>
            <person name="Yang J."/>
            <person name="Guo H."/>
            <person name="Su D."/>
            <person name="Yu L."/>
        </authorList>
    </citation>
    <scope>NUCLEOTIDE SEQUENCE [LARGE SCALE GENOMIC DNA]</scope>
    <source>
        <strain evidence="2 3">YN2</strain>
    </source>
</reference>
<keyword evidence="1" id="KW-0812">Transmembrane</keyword>
<feature type="transmembrane region" description="Helical" evidence="1">
    <location>
        <begin position="165"/>
        <end position="189"/>
    </location>
</feature>
<dbReference type="InterPro" id="IPR005325">
    <property type="entry name" value="DUF308_memb"/>
</dbReference>
<dbReference type="PANTHER" id="PTHR34989">
    <property type="entry name" value="PROTEIN HDED"/>
    <property type="match status" value="1"/>
</dbReference>
<organism evidence="2 3">
    <name type="scientific">Xanthobacter dioxanivorans</name>
    <dbReference type="NCBI Taxonomy" id="2528964"/>
    <lineage>
        <taxon>Bacteria</taxon>
        <taxon>Pseudomonadati</taxon>
        <taxon>Pseudomonadota</taxon>
        <taxon>Alphaproteobacteria</taxon>
        <taxon>Hyphomicrobiales</taxon>
        <taxon>Xanthobacteraceae</taxon>
        <taxon>Xanthobacter</taxon>
    </lineage>
</organism>
<keyword evidence="1" id="KW-1133">Transmembrane helix</keyword>
<dbReference type="GO" id="GO:0005886">
    <property type="term" value="C:plasma membrane"/>
    <property type="evidence" value="ECO:0007669"/>
    <property type="project" value="TreeGrafter"/>
</dbReference>
<accession>A0A974PSU1</accession>